<dbReference type="CDD" id="cd03311">
    <property type="entry name" value="CIMS_C_terminal_like"/>
    <property type="match status" value="1"/>
</dbReference>
<keyword evidence="2" id="KW-1185">Reference proteome</keyword>
<dbReference type="EMBL" id="JAPDDP010000107">
    <property type="protein sequence ID" value="MDA0185304.1"/>
    <property type="molecule type" value="Genomic_DNA"/>
</dbReference>
<gene>
    <name evidence="1" type="ORF">OJ997_33675</name>
</gene>
<accession>A0A9X3NH63</accession>
<dbReference type="GO" id="GO:0008270">
    <property type="term" value="F:zinc ion binding"/>
    <property type="evidence" value="ECO:0007669"/>
    <property type="project" value="InterPro"/>
</dbReference>
<sequence length="387" mass="42900">MAIKTTHVGSLVRPDELVAYLRKRDAGEAYDEDAYAECLRRSVHEVVQKQKDAGIDIVSDGEYGKSAWNYYVYERLSGIELRPHPVEHADFAAVNTGPTDWARFPEFYADYFANEQEYEGPGGEWAAVEKVTYAGQAVIERDIANLKAAMEAAGVEEGFLPVVAPASAFPELIDDHYGSEEAALMGIAEALREEYKAIVDAGLYVQIDDAYIPFMYDVIVPPGTMDDYRAWAQPRIDAVNHALEGIPADRVRYHVCWGSWNGPHTNDISLKDVLELVFQVNAGTYLYEHANPRHAHEWKLWEDVALPAGKTLAPGVISHATNVVEHPQLVAQRLEQTARLVGAEHVLASTDCGFAQGPYIHRVHESIQWAKLSSLAEGAKLASRALV</sequence>
<proteinExistence type="predicted"/>
<dbReference type="InterPro" id="IPR002629">
    <property type="entry name" value="Met_Synth_C/arc"/>
</dbReference>
<reference evidence="1" key="1">
    <citation type="submission" date="2022-10" db="EMBL/GenBank/DDBJ databases">
        <title>The WGS of Solirubrobacter phytolaccae KCTC 29190.</title>
        <authorList>
            <person name="Jiang Z."/>
        </authorList>
    </citation>
    <scope>NUCLEOTIDE SEQUENCE</scope>
    <source>
        <strain evidence="1">KCTC 29190</strain>
    </source>
</reference>
<dbReference type="Proteomes" id="UP001147653">
    <property type="component" value="Unassembled WGS sequence"/>
</dbReference>
<dbReference type="AlphaFoldDB" id="A0A9X3NH63"/>
<dbReference type="Gene3D" id="3.20.20.210">
    <property type="match status" value="1"/>
</dbReference>
<dbReference type="PANTHER" id="PTHR43844">
    <property type="entry name" value="METHIONINE SYNTHASE"/>
    <property type="match status" value="1"/>
</dbReference>
<dbReference type="SUPFAM" id="SSF51726">
    <property type="entry name" value="UROD/MetE-like"/>
    <property type="match status" value="1"/>
</dbReference>
<evidence type="ECO:0000313" key="2">
    <source>
        <dbReference type="Proteomes" id="UP001147653"/>
    </source>
</evidence>
<dbReference type="InterPro" id="IPR038071">
    <property type="entry name" value="UROD/MetE-like_sf"/>
</dbReference>
<dbReference type="GO" id="GO:0009086">
    <property type="term" value="P:methionine biosynthetic process"/>
    <property type="evidence" value="ECO:0007669"/>
    <property type="project" value="InterPro"/>
</dbReference>
<dbReference type="PANTHER" id="PTHR43844:SF2">
    <property type="entry name" value="SYNTHASE, VITAMIN-B12 INDEPENDENT, PUTATIVE (AFU_ORTHOLOGUE AFUA_3G12060)-RELATED"/>
    <property type="match status" value="1"/>
</dbReference>
<evidence type="ECO:0000313" key="1">
    <source>
        <dbReference type="EMBL" id="MDA0185304.1"/>
    </source>
</evidence>
<dbReference type="GO" id="GO:0003871">
    <property type="term" value="F:5-methyltetrahydropteroyltriglutamate-homocysteine S-methyltransferase activity"/>
    <property type="evidence" value="ECO:0007669"/>
    <property type="project" value="InterPro"/>
</dbReference>
<protein>
    <submittedName>
        <fullName evidence="1">Cobalamin-independent methionine synthase II family protein</fullName>
    </submittedName>
</protein>
<comment type="caution">
    <text evidence="1">The sequence shown here is derived from an EMBL/GenBank/DDBJ whole genome shotgun (WGS) entry which is preliminary data.</text>
</comment>
<organism evidence="1 2">
    <name type="scientific">Solirubrobacter phytolaccae</name>
    <dbReference type="NCBI Taxonomy" id="1404360"/>
    <lineage>
        <taxon>Bacteria</taxon>
        <taxon>Bacillati</taxon>
        <taxon>Actinomycetota</taxon>
        <taxon>Thermoleophilia</taxon>
        <taxon>Solirubrobacterales</taxon>
        <taxon>Solirubrobacteraceae</taxon>
        <taxon>Solirubrobacter</taxon>
    </lineage>
</organism>
<name>A0A9X3NH63_9ACTN</name>
<dbReference type="RefSeq" id="WP_270029801.1">
    <property type="nucleotide sequence ID" value="NZ_JAPDDP010000107.1"/>
</dbReference>